<keyword evidence="5" id="KW-1185">Reference proteome</keyword>
<reference evidence="4 5" key="1">
    <citation type="submission" date="2024-05" db="EMBL/GenBank/DDBJ databases">
        <authorList>
            <person name="Wallberg A."/>
        </authorList>
    </citation>
    <scope>NUCLEOTIDE SEQUENCE [LARGE SCALE GENOMIC DNA]</scope>
</reference>
<dbReference type="EMBL" id="CAXKWB010000677">
    <property type="protein sequence ID" value="CAL4061755.1"/>
    <property type="molecule type" value="Genomic_DNA"/>
</dbReference>
<keyword evidence="1" id="KW-0677">Repeat</keyword>
<dbReference type="Pfam" id="PF00023">
    <property type="entry name" value="Ank"/>
    <property type="match status" value="1"/>
</dbReference>
<accession>A0AAV2PME8</accession>
<dbReference type="PROSITE" id="PS50088">
    <property type="entry name" value="ANK_REPEAT"/>
    <property type="match status" value="3"/>
</dbReference>
<dbReference type="SUPFAM" id="SSF48403">
    <property type="entry name" value="Ankyrin repeat"/>
    <property type="match status" value="2"/>
</dbReference>
<proteinExistence type="predicted"/>
<feature type="non-terminal residue" evidence="4">
    <location>
        <position position="1"/>
    </location>
</feature>
<protein>
    <recommendedName>
        <fullName evidence="6">ANK_REP_REGION domain-containing protein</fullName>
    </recommendedName>
</protein>
<evidence type="ECO:0000313" key="5">
    <source>
        <dbReference type="Proteomes" id="UP001497623"/>
    </source>
</evidence>
<dbReference type="InterPro" id="IPR002110">
    <property type="entry name" value="Ankyrin_rpt"/>
</dbReference>
<feature type="repeat" description="ANK" evidence="3">
    <location>
        <begin position="33"/>
        <end position="65"/>
    </location>
</feature>
<evidence type="ECO:0000256" key="3">
    <source>
        <dbReference type="PROSITE-ProRule" id="PRU00023"/>
    </source>
</evidence>
<name>A0AAV2PME8_MEGNR</name>
<gene>
    <name evidence="4" type="ORF">MNOR_LOCUS2271</name>
</gene>
<evidence type="ECO:0008006" key="6">
    <source>
        <dbReference type="Google" id="ProtNLM"/>
    </source>
</evidence>
<feature type="repeat" description="ANK" evidence="3">
    <location>
        <begin position="147"/>
        <end position="171"/>
    </location>
</feature>
<dbReference type="AlphaFoldDB" id="A0AAV2PME8"/>
<evidence type="ECO:0000313" key="4">
    <source>
        <dbReference type="EMBL" id="CAL4061755.1"/>
    </source>
</evidence>
<dbReference type="Proteomes" id="UP001497623">
    <property type="component" value="Unassembled WGS sequence"/>
</dbReference>
<dbReference type="Pfam" id="PF12796">
    <property type="entry name" value="Ank_2"/>
    <property type="match status" value="3"/>
</dbReference>
<comment type="caution">
    <text evidence="4">The sequence shown here is derived from an EMBL/GenBank/DDBJ whole genome shotgun (WGS) entry which is preliminary data.</text>
</comment>
<dbReference type="Gene3D" id="3.30.460.90">
    <property type="match status" value="1"/>
</dbReference>
<dbReference type="PANTHER" id="PTHR24198:SF165">
    <property type="entry name" value="ANKYRIN REPEAT-CONTAINING PROTEIN-RELATED"/>
    <property type="match status" value="1"/>
</dbReference>
<feature type="repeat" description="ANK" evidence="3">
    <location>
        <begin position="1"/>
        <end position="32"/>
    </location>
</feature>
<dbReference type="SMART" id="SM00248">
    <property type="entry name" value="ANK"/>
    <property type="match status" value="8"/>
</dbReference>
<sequence length="1197" mass="137229">GYRPLHAACVSGNHDIVTALLDKGCLLQPTNNNGATPLHWAARYGRLKVGKLLLEYGHHALVHDRYGRTPLDVAWQFGQVDFYHWLKKHEKYVGIHVSNKIGHFECRTQYERDVQYVIDEISNDPAIAMELLKATSGASDVHFHDMQRMTALHHAAAYGKLDTVKALIDCGCHPSPVTLSGRTPADLALENRYYNVYNFLVQKIEHSKQLEGNKRSKEYLQEWKKHSQQYFKLLTTIVQARRNASASDIEAVNNMNEVVKSMSVLLCQGAPLTPPSSISSELLFVAIDNHSSRILELLLCVGAPLYGTVGHYDILQAAWLNKTGTTSEAMIITRQVEMQLRYEFHEIARTESSESPLLTGIINIIRQISFENSNAKPWRATWKLDKSELSSQSYKSKASLLVKACEYGATCTAWFMWRSGVNTSMEDSNGQLPLLAAINHNHWDTVHALVSYMGCNPFIRTAMGDDPFQLIPQKHRENILQKMSSSEFNRLNNSISSAKDHDKKIKMKKITLLFISLYFTFSEREEKVSWKELFSVTLELLSGTVNVTKLIQDTNFDEKDDRLIWGQQLCQKMSNEFEFNSSGDLQEYEYGSLPDFLSCLKQLEKKITSISNEKYKLQKEDGEFFRQIFNTEKILIQAMEFSCEKKYPLFLHMLIVHAQLEPNAILDEMLETRALHHATAEGNAVAVTYLINTCDIKSNVLDRNGNNAAHYAYMNGHINTGNFLLETKPKLTIMENNSLKTPLHLKEAYKDRVEQMEFQQLEAKLRDDLNEKLQVVCEQSNESELTNLLLEISMFKKNVRKSTFKELALEKLVDYNNGEGMLIYKEIVCFIEEVGKCISMNNEYLRGKLIPVGSSADGCRLGAPDESDFNWVLEWEDIEAKLEEIPKKLQAMKGYKHKIVLESKDQEIKKLIFGSNLLDEFQEAVKDAIPKCLNLNDNRLSIVLPGVKRTGVGMALNLAWMGSEHKLLLVDVDLVPVIKTARPPGYPHPPLTAHLSDSAHSLKHSIEIAGRKWEFYAEELHAAYINSIGNGFWRFSQALEENYIMLNLSIDQKNVFVISKYLISNLKAEPWYPEKIKKRFWYFNSKMFKLPTPQGFLLKSSFFKELERVPEGEKWHAQYYLDRIKCIILHMCRQKHFRDKIFESLEQKNYIEIEAGELDSGKVPSYFASSTQMQTAGYLAPFIFKKLNTWNIEDIFY</sequence>
<evidence type="ECO:0000256" key="1">
    <source>
        <dbReference type="ARBA" id="ARBA00022737"/>
    </source>
</evidence>
<dbReference type="PROSITE" id="PS50297">
    <property type="entry name" value="ANK_REP_REGION"/>
    <property type="match status" value="3"/>
</dbReference>
<dbReference type="InterPro" id="IPR036770">
    <property type="entry name" value="Ankyrin_rpt-contain_sf"/>
</dbReference>
<evidence type="ECO:0000256" key="2">
    <source>
        <dbReference type="ARBA" id="ARBA00023043"/>
    </source>
</evidence>
<organism evidence="4 5">
    <name type="scientific">Meganyctiphanes norvegica</name>
    <name type="common">Northern krill</name>
    <name type="synonym">Thysanopoda norvegica</name>
    <dbReference type="NCBI Taxonomy" id="48144"/>
    <lineage>
        <taxon>Eukaryota</taxon>
        <taxon>Metazoa</taxon>
        <taxon>Ecdysozoa</taxon>
        <taxon>Arthropoda</taxon>
        <taxon>Crustacea</taxon>
        <taxon>Multicrustacea</taxon>
        <taxon>Malacostraca</taxon>
        <taxon>Eumalacostraca</taxon>
        <taxon>Eucarida</taxon>
        <taxon>Euphausiacea</taxon>
        <taxon>Euphausiidae</taxon>
        <taxon>Meganyctiphanes</taxon>
    </lineage>
</organism>
<dbReference type="PANTHER" id="PTHR24198">
    <property type="entry name" value="ANKYRIN REPEAT AND PROTEIN KINASE DOMAIN-CONTAINING PROTEIN"/>
    <property type="match status" value="1"/>
</dbReference>
<dbReference type="Gene3D" id="1.25.40.20">
    <property type="entry name" value="Ankyrin repeat-containing domain"/>
    <property type="match status" value="4"/>
</dbReference>
<keyword evidence="2 3" id="KW-0040">ANK repeat</keyword>